<dbReference type="SUPFAM" id="SSF102114">
    <property type="entry name" value="Radical SAM enzymes"/>
    <property type="match status" value="1"/>
</dbReference>
<dbReference type="InterPro" id="IPR023404">
    <property type="entry name" value="rSAM_horseshoe"/>
</dbReference>
<dbReference type="AlphaFoldDB" id="A0A644WXF8"/>
<dbReference type="InterPro" id="IPR045784">
    <property type="entry name" value="Radical_SAM_N2"/>
</dbReference>
<dbReference type="Pfam" id="PF04055">
    <property type="entry name" value="Radical_SAM"/>
    <property type="match status" value="1"/>
</dbReference>
<dbReference type="InterPro" id="IPR007197">
    <property type="entry name" value="rSAM"/>
</dbReference>
<name>A0A644WXF8_9ZZZZ</name>
<reference evidence="2" key="1">
    <citation type="submission" date="2019-08" db="EMBL/GenBank/DDBJ databases">
        <authorList>
            <person name="Kucharzyk K."/>
            <person name="Murdoch R.W."/>
            <person name="Higgins S."/>
            <person name="Loffler F."/>
        </authorList>
    </citation>
    <scope>NUCLEOTIDE SEQUENCE</scope>
</reference>
<proteinExistence type="predicted"/>
<dbReference type="InterPro" id="IPR058240">
    <property type="entry name" value="rSAM_sf"/>
</dbReference>
<dbReference type="SFLD" id="SFLDS00029">
    <property type="entry name" value="Radical_SAM"/>
    <property type="match status" value="1"/>
</dbReference>
<dbReference type="Gene3D" id="3.80.30.20">
    <property type="entry name" value="tm_1862 like domain"/>
    <property type="match status" value="1"/>
</dbReference>
<protein>
    <recommendedName>
        <fullName evidence="1">Elp3/MiaA/NifB-like radical SAM core domain-containing protein</fullName>
    </recommendedName>
</protein>
<dbReference type="SMART" id="SM00729">
    <property type="entry name" value="Elp3"/>
    <property type="match status" value="1"/>
</dbReference>
<gene>
    <name evidence="2" type="ORF">SDC9_54903</name>
</gene>
<sequence>MHDEILRRVQKPSYYTGGEYGSVAKERRPELLRYAFCFPDTYDIGMSYLGGKILYGLLNSIEDVWCERVFAPAEDMEAEMRAANLPLFALESQDPVKDFDLVGFTLQTELNFSNILNMLDLAGIPLLSKERTSPFPLIHAGGPCAYNPEPMADFMDFFVIGEGEEVNPEIVGVVRNFKAEGGTDKTELLRRLAKIEGVYVPSFYDVAYHEDGTIASFAPNDPAAPAKVTKRLIKDLDSVYYPESVVIPFADVVHDRVMLEVFRGCIRGCRFCQAGTIYRPVREKSPEVLDRCAAAQIAATGYDEISLTSLSTSDYTELMSLTDKMLAWCDPAMISLSLPSLRVDNFSMELMEKVQRVRKGGLTFAAEAGTQRMRDVINKQVTEEELRRTCSIAFAGGWTGIKLYFMIGLPYEEDADVAGIADLAQMVVDTYYDCPEHPKGKAVRVTISVATFIPKPFTPFQWAPQDDGVRVNEKVALIKKSIHTGKIVFHYHDPKTSHFEAVLARGDRRLCPAILEAWRMGAKFDGWDRYFQYDLWMEAFKKCGIDPDWYALRARSYDEILPWDFIDCGVTKEHLIRESEKAKEAAKTPNCRDKCAGCGADKLTGGYCHARG</sequence>
<dbReference type="PANTHER" id="PTHR42731">
    <property type="entry name" value="SLL1084 PROTEIN"/>
    <property type="match status" value="1"/>
</dbReference>
<dbReference type="InterPro" id="IPR006638">
    <property type="entry name" value="Elp3/MiaA/NifB-like_rSAM"/>
</dbReference>
<dbReference type="PANTHER" id="PTHR42731:SF1">
    <property type="entry name" value="RADICAL SAM DOMAIN PROTEIN"/>
    <property type="match status" value="1"/>
</dbReference>
<dbReference type="NCBIfam" id="TIGR03960">
    <property type="entry name" value="rSAM_fuse_unch"/>
    <property type="match status" value="1"/>
</dbReference>
<evidence type="ECO:0000313" key="2">
    <source>
        <dbReference type="EMBL" id="MPM08590.1"/>
    </source>
</evidence>
<dbReference type="EMBL" id="VSSQ01001467">
    <property type="protein sequence ID" value="MPM08590.1"/>
    <property type="molecule type" value="Genomic_DNA"/>
</dbReference>
<dbReference type="GO" id="GO:0051536">
    <property type="term" value="F:iron-sulfur cluster binding"/>
    <property type="evidence" value="ECO:0007669"/>
    <property type="project" value="InterPro"/>
</dbReference>
<dbReference type="GO" id="GO:0003824">
    <property type="term" value="F:catalytic activity"/>
    <property type="evidence" value="ECO:0007669"/>
    <property type="project" value="InterPro"/>
</dbReference>
<dbReference type="SFLD" id="SFLDG01082">
    <property type="entry name" value="B12-binding_domain_containing"/>
    <property type="match status" value="1"/>
</dbReference>
<feature type="domain" description="Elp3/MiaA/NifB-like radical SAM core" evidence="1">
    <location>
        <begin position="255"/>
        <end position="480"/>
    </location>
</feature>
<dbReference type="CDD" id="cd01335">
    <property type="entry name" value="Radical_SAM"/>
    <property type="match status" value="1"/>
</dbReference>
<accession>A0A644WXF8</accession>
<evidence type="ECO:0000259" key="1">
    <source>
        <dbReference type="SMART" id="SM00729"/>
    </source>
</evidence>
<dbReference type="InterPro" id="IPR023862">
    <property type="entry name" value="CHP03960_rSAM"/>
</dbReference>
<organism evidence="2">
    <name type="scientific">bioreactor metagenome</name>
    <dbReference type="NCBI Taxonomy" id="1076179"/>
    <lineage>
        <taxon>unclassified sequences</taxon>
        <taxon>metagenomes</taxon>
        <taxon>ecological metagenomes</taxon>
    </lineage>
</organism>
<comment type="caution">
    <text evidence="2">The sequence shown here is derived from an EMBL/GenBank/DDBJ whole genome shotgun (WGS) entry which is preliminary data.</text>
</comment>
<dbReference type="Pfam" id="PF19864">
    <property type="entry name" value="Radical_SAM_N2"/>
    <property type="match status" value="1"/>
</dbReference>